<dbReference type="SMART" id="SM00382">
    <property type="entry name" value="AAA"/>
    <property type="match status" value="1"/>
</dbReference>
<keyword evidence="4 10" id="KW-0812">Transmembrane</keyword>
<keyword evidence="8 10" id="KW-0472">Membrane</keyword>
<feature type="transmembrane region" description="Helical" evidence="10">
    <location>
        <begin position="253"/>
        <end position="273"/>
    </location>
</feature>
<protein>
    <submittedName>
        <fullName evidence="13">Heterodimeric efflux ABC transporter, permease/ATP-binding subunit 1</fullName>
    </submittedName>
</protein>
<dbReference type="EMBL" id="UOEX01000130">
    <property type="protein sequence ID" value="VAW35433.1"/>
    <property type="molecule type" value="Genomic_DNA"/>
</dbReference>
<sequence>MAGKHSHKSISLSAAWQFIGPIFKRCRWRITAGIIALLAVDLCQLVIPRIIKWAVDGLRNHTIDGSQLRNYAALIMLLALAVAVLRFLWRYLILGFSRLLEQDIRDALFHHLLSLDSAFYQRRGPGQLIALATNDLTSVQMACGMGLIAAIDALLMSFAAISCMAYIDPRLTLLAVLPFPLLAITTRFLASRLHRHFKRVQEQFSLITEEARGAINNIRLLKIYTREAAQCAQFDIIGRSYIKHSLKVAKIQGVLFPASGFIANISLLIIVFFGGRMVISGAISIGSFVAFISYLFLLTWPMMALGWVSNLFQRGLTSLARIQEVMDERPVLRPVIAAGRKIGQPDIISFHHLTFTYPGQNRPRLKDITLDIRPGLLGIVGRTGSGKSTLCALLARLYPVERGQFFINKLDVNDIDLNSCRRLLSFVPQSAVLFSTTIAGNIAFGAPETTREEIEAAAGAAAIHDEIMAFPHGYETEIGERGVRLSGGQQQRIALARALLLRAPILLIDDALAAVDAEAEDRIMAHILAYAEENMVIMVTNRLSPLRRARQIAVLDNGRLTALGRHRELITVSEIYREIYAHQEFGNNNTENTGLQNSTAHTSNLTRRSYAA</sequence>
<dbReference type="Pfam" id="PF00005">
    <property type="entry name" value="ABC_tran"/>
    <property type="match status" value="1"/>
</dbReference>
<dbReference type="Pfam" id="PF00664">
    <property type="entry name" value="ABC_membrane"/>
    <property type="match status" value="1"/>
</dbReference>
<evidence type="ECO:0000256" key="1">
    <source>
        <dbReference type="ARBA" id="ARBA00004651"/>
    </source>
</evidence>
<dbReference type="GO" id="GO:0005524">
    <property type="term" value="F:ATP binding"/>
    <property type="evidence" value="ECO:0007669"/>
    <property type="project" value="UniProtKB-KW"/>
</dbReference>
<feature type="domain" description="ABC transporter" evidence="11">
    <location>
        <begin position="348"/>
        <end position="582"/>
    </location>
</feature>
<dbReference type="PROSITE" id="PS50893">
    <property type="entry name" value="ABC_TRANSPORTER_2"/>
    <property type="match status" value="1"/>
</dbReference>
<dbReference type="Gene3D" id="3.40.50.300">
    <property type="entry name" value="P-loop containing nucleotide triphosphate hydrolases"/>
    <property type="match status" value="1"/>
</dbReference>
<keyword evidence="5" id="KW-0547">Nucleotide-binding</keyword>
<dbReference type="FunFam" id="3.40.50.300:FF:000221">
    <property type="entry name" value="Multidrug ABC transporter ATP-binding protein"/>
    <property type="match status" value="1"/>
</dbReference>
<gene>
    <name evidence="13" type="ORF">MNBD_DELTA03-613</name>
</gene>
<dbReference type="InterPro" id="IPR027417">
    <property type="entry name" value="P-loop_NTPase"/>
</dbReference>
<dbReference type="GO" id="GO:0005886">
    <property type="term" value="C:plasma membrane"/>
    <property type="evidence" value="ECO:0007669"/>
    <property type="project" value="UniProtKB-SubCell"/>
</dbReference>
<feature type="domain" description="ABC transmembrane type-1" evidence="12">
    <location>
        <begin position="32"/>
        <end position="314"/>
    </location>
</feature>
<dbReference type="InterPro" id="IPR017871">
    <property type="entry name" value="ABC_transporter-like_CS"/>
</dbReference>
<evidence type="ECO:0000256" key="4">
    <source>
        <dbReference type="ARBA" id="ARBA00022692"/>
    </source>
</evidence>
<feature type="region of interest" description="Disordered" evidence="9">
    <location>
        <begin position="587"/>
        <end position="612"/>
    </location>
</feature>
<keyword evidence="6 13" id="KW-0067">ATP-binding</keyword>
<evidence type="ECO:0000256" key="9">
    <source>
        <dbReference type="SAM" id="MobiDB-lite"/>
    </source>
</evidence>
<feature type="transmembrane region" description="Helical" evidence="10">
    <location>
        <begin position="147"/>
        <end position="167"/>
    </location>
</feature>
<name>A0A3B0V4Y0_9ZZZZ</name>
<evidence type="ECO:0000256" key="10">
    <source>
        <dbReference type="SAM" id="Phobius"/>
    </source>
</evidence>
<evidence type="ECO:0000256" key="7">
    <source>
        <dbReference type="ARBA" id="ARBA00022989"/>
    </source>
</evidence>
<organism evidence="13">
    <name type="scientific">hydrothermal vent metagenome</name>
    <dbReference type="NCBI Taxonomy" id="652676"/>
    <lineage>
        <taxon>unclassified sequences</taxon>
        <taxon>metagenomes</taxon>
        <taxon>ecological metagenomes</taxon>
    </lineage>
</organism>
<dbReference type="Gene3D" id="1.20.1560.10">
    <property type="entry name" value="ABC transporter type 1, transmembrane domain"/>
    <property type="match status" value="1"/>
</dbReference>
<dbReference type="PANTHER" id="PTHR43394">
    <property type="entry name" value="ATP-DEPENDENT PERMEASE MDL1, MITOCHONDRIAL"/>
    <property type="match status" value="1"/>
</dbReference>
<dbReference type="InterPro" id="IPR003439">
    <property type="entry name" value="ABC_transporter-like_ATP-bd"/>
</dbReference>
<proteinExistence type="predicted"/>
<dbReference type="GO" id="GO:0016887">
    <property type="term" value="F:ATP hydrolysis activity"/>
    <property type="evidence" value="ECO:0007669"/>
    <property type="project" value="InterPro"/>
</dbReference>
<dbReference type="SUPFAM" id="SSF52540">
    <property type="entry name" value="P-loop containing nucleoside triphosphate hydrolases"/>
    <property type="match status" value="1"/>
</dbReference>
<accession>A0A3B0V4Y0</accession>
<evidence type="ECO:0000259" key="11">
    <source>
        <dbReference type="PROSITE" id="PS50893"/>
    </source>
</evidence>
<evidence type="ECO:0000256" key="6">
    <source>
        <dbReference type="ARBA" id="ARBA00022840"/>
    </source>
</evidence>
<dbReference type="CDD" id="cd18541">
    <property type="entry name" value="ABC_6TM_TmrB_like"/>
    <property type="match status" value="1"/>
</dbReference>
<dbReference type="PANTHER" id="PTHR43394:SF1">
    <property type="entry name" value="ATP-BINDING CASSETTE SUB-FAMILY B MEMBER 10, MITOCHONDRIAL"/>
    <property type="match status" value="1"/>
</dbReference>
<evidence type="ECO:0000256" key="2">
    <source>
        <dbReference type="ARBA" id="ARBA00022448"/>
    </source>
</evidence>
<dbReference type="AlphaFoldDB" id="A0A3B0V4Y0"/>
<keyword evidence="2" id="KW-0813">Transport</keyword>
<evidence type="ECO:0000256" key="3">
    <source>
        <dbReference type="ARBA" id="ARBA00022475"/>
    </source>
</evidence>
<evidence type="ECO:0000256" key="8">
    <source>
        <dbReference type="ARBA" id="ARBA00023136"/>
    </source>
</evidence>
<feature type="transmembrane region" description="Helical" evidence="10">
    <location>
        <begin position="30"/>
        <end position="51"/>
    </location>
</feature>
<evidence type="ECO:0000259" key="12">
    <source>
        <dbReference type="PROSITE" id="PS50929"/>
    </source>
</evidence>
<dbReference type="SUPFAM" id="SSF90123">
    <property type="entry name" value="ABC transporter transmembrane region"/>
    <property type="match status" value="1"/>
</dbReference>
<dbReference type="InterPro" id="IPR036640">
    <property type="entry name" value="ABC1_TM_sf"/>
</dbReference>
<keyword evidence="3" id="KW-1003">Cell membrane</keyword>
<reference evidence="13" key="1">
    <citation type="submission" date="2018-06" db="EMBL/GenBank/DDBJ databases">
        <authorList>
            <person name="Zhirakovskaya E."/>
        </authorList>
    </citation>
    <scope>NUCLEOTIDE SEQUENCE</scope>
</reference>
<dbReference type="InterPro" id="IPR003593">
    <property type="entry name" value="AAA+_ATPase"/>
</dbReference>
<dbReference type="GO" id="GO:0015421">
    <property type="term" value="F:ABC-type oligopeptide transporter activity"/>
    <property type="evidence" value="ECO:0007669"/>
    <property type="project" value="TreeGrafter"/>
</dbReference>
<keyword evidence="7 10" id="KW-1133">Transmembrane helix</keyword>
<evidence type="ECO:0000313" key="13">
    <source>
        <dbReference type="EMBL" id="VAW35433.1"/>
    </source>
</evidence>
<dbReference type="PROSITE" id="PS50929">
    <property type="entry name" value="ABC_TM1F"/>
    <property type="match status" value="1"/>
</dbReference>
<evidence type="ECO:0000256" key="5">
    <source>
        <dbReference type="ARBA" id="ARBA00022741"/>
    </source>
</evidence>
<feature type="transmembrane region" description="Helical" evidence="10">
    <location>
        <begin position="71"/>
        <end position="89"/>
    </location>
</feature>
<comment type="subcellular location">
    <subcellularLocation>
        <location evidence="1">Cell membrane</location>
        <topology evidence="1">Multi-pass membrane protein</topology>
    </subcellularLocation>
</comment>
<dbReference type="InterPro" id="IPR039421">
    <property type="entry name" value="Type_1_exporter"/>
</dbReference>
<dbReference type="PROSITE" id="PS00211">
    <property type="entry name" value="ABC_TRANSPORTER_1"/>
    <property type="match status" value="1"/>
</dbReference>
<dbReference type="InterPro" id="IPR011527">
    <property type="entry name" value="ABC1_TM_dom"/>
</dbReference>
<feature type="transmembrane region" description="Helical" evidence="10">
    <location>
        <begin position="173"/>
        <end position="190"/>
    </location>
</feature>